<proteinExistence type="predicted"/>
<dbReference type="EMBL" id="PDLN01000003">
    <property type="protein sequence ID" value="RDW91474.1"/>
    <property type="molecule type" value="Genomic_DNA"/>
</dbReference>
<protein>
    <recommendedName>
        <fullName evidence="4">Pentatricopeptide repeat-containing protein</fullName>
    </recommendedName>
</protein>
<evidence type="ECO:0000313" key="3">
    <source>
        <dbReference type="Proteomes" id="UP000256328"/>
    </source>
</evidence>
<dbReference type="PANTHER" id="PTHR47938">
    <property type="entry name" value="RESPIRATORY COMPLEX I CHAPERONE (CIA84), PUTATIVE (AFU_ORTHOLOGUE AFUA_2G06020)-RELATED"/>
    <property type="match status" value="1"/>
</dbReference>
<dbReference type="GO" id="GO:0003729">
    <property type="term" value="F:mRNA binding"/>
    <property type="evidence" value="ECO:0007669"/>
    <property type="project" value="TreeGrafter"/>
</dbReference>
<dbReference type="Pfam" id="PF01535">
    <property type="entry name" value="PPR"/>
    <property type="match status" value="2"/>
</dbReference>
<evidence type="ECO:0000313" key="2">
    <source>
        <dbReference type="EMBL" id="RDW91474.1"/>
    </source>
</evidence>
<organism evidence="2 3">
    <name type="scientific">Coleophoma crateriformis</name>
    <dbReference type="NCBI Taxonomy" id="565419"/>
    <lineage>
        <taxon>Eukaryota</taxon>
        <taxon>Fungi</taxon>
        <taxon>Dikarya</taxon>
        <taxon>Ascomycota</taxon>
        <taxon>Pezizomycotina</taxon>
        <taxon>Leotiomycetes</taxon>
        <taxon>Helotiales</taxon>
        <taxon>Dermateaceae</taxon>
        <taxon>Coleophoma</taxon>
    </lineage>
</organism>
<dbReference type="NCBIfam" id="TIGR00756">
    <property type="entry name" value="PPR"/>
    <property type="match status" value="1"/>
</dbReference>
<reference evidence="2 3" key="1">
    <citation type="journal article" date="2018" name="IMA Fungus">
        <title>IMA Genome-F 9: Draft genome sequence of Annulohypoxylon stygium, Aspergillus mulundensis, Berkeleyomyces basicola (syn. Thielaviopsis basicola), Ceratocystis smalleyi, two Cercospora beticola strains, Coleophoma cylindrospora, Fusarium fracticaudum, Phialophora cf. hyalina, and Morchella septimelata.</title>
        <authorList>
            <person name="Wingfield B.D."/>
            <person name="Bills G.F."/>
            <person name="Dong Y."/>
            <person name="Huang W."/>
            <person name="Nel W.J."/>
            <person name="Swalarsk-Parry B.S."/>
            <person name="Vaghefi N."/>
            <person name="Wilken P.M."/>
            <person name="An Z."/>
            <person name="de Beer Z.W."/>
            <person name="De Vos L."/>
            <person name="Chen L."/>
            <person name="Duong T.A."/>
            <person name="Gao Y."/>
            <person name="Hammerbacher A."/>
            <person name="Kikkert J.R."/>
            <person name="Li Y."/>
            <person name="Li H."/>
            <person name="Li K."/>
            <person name="Li Q."/>
            <person name="Liu X."/>
            <person name="Ma X."/>
            <person name="Naidoo K."/>
            <person name="Pethybridge S.J."/>
            <person name="Sun J."/>
            <person name="Steenkamp E.T."/>
            <person name="van der Nest M.A."/>
            <person name="van Wyk S."/>
            <person name="Wingfield M.J."/>
            <person name="Xiong C."/>
            <person name="Yue Q."/>
            <person name="Zhang X."/>
        </authorList>
    </citation>
    <scope>NUCLEOTIDE SEQUENCE [LARGE SCALE GENOMIC DNA]</scope>
    <source>
        <strain evidence="2 3">BP5796</strain>
    </source>
</reference>
<dbReference type="Proteomes" id="UP000256328">
    <property type="component" value="Unassembled WGS sequence"/>
</dbReference>
<dbReference type="Gene3D" id="1.25.40.10">
    <property type="entry name" value="Tetratricopeptide repeat domain"/>
    <property type="match status" value="2"/>
</dbReference>
<dbReference type="PANTHER" id="PTHR47938:SF35">
    <property type="entry name" value="PENTATRICOPEPTIDE REPEAT-CONTAINING PROTEIN 4, MITOCHONDRIAL-RELATED"/>
    <property type="match status" value="1"/>
</dbReference>
<gene>
    <name evidence="2" type="ORF">BP5796_02639</name>
</gene>
<dbReference type="AlphaFoldDB" id="A0A3D8SYV2"/>
<name>A0A3D8SYV2_9HELO</name>
<evidence type="ECO:0000256" key="1">
    <source>
        <dbReference type="PROSITE-ProRule" id="PRU00708"/>
    </source>
</evidence>
<dbReference type="InterPro" id="IPR002885">
    <property type="entry name" value="PPR_rpt"/>
</dbReference>
<sequence>MALVDQYDGLSMTDQLPVLELPNLHQPSDGPHLTVSDKVEDDWPPPGDAWPASPETKVTIKELDVALKDPETDPEHVHMLYKNLPSPRVPYLESKTRHLLLRHLAIIERKDEQSMLRYFSIIDDMKSTAIPLTVREWTSAMSFAARYVTRSTPTEVEAALYIWREMEHVAGVKANHATFNVLFDVACKAGKLNLAEMIYKEMAARGLEYNRYHHVSLITFYGLKGDGLGLREAYKNLVEANEIVDTTVINSLIAGLLKCDEDQAATAVYERMKSMHVARGGAPSPPPSFKSKRKITSTLLNMGEMVKKNPALREQVEKDVRIAPDVQTYRILVNHFSVKMGDLHRTTQFLDEMRWFDLPLHGAMFLALLKGFATHGGVRYSHWTERRLDSVWAAFLQATEHGGEEQNDGLYISRWMAIWAVRAFAKCSGKSKMIEVWEELRVRWNPEQADLDFVFSLMRPLLEGEDMALKQNDWLEGFR</sequence>
<keyword evidence="3" id="KW-1185">Reference proteome</keyword>
<dbReference type="PROSITE" id="PS51375">
    <property type="entry name" value="PPR"/>
    <property type="match status" value="1"/>
</dbReference>
<dbReference type="OrthoDB" id="1908178at2759"/>
<feature type="repeat" description="PPR" evidence="1">
    <location>
        <begin position="175"/>
        <end position="209"/>
    </location>
</feature>
<dbReference type="InterPro" id="IPR011990">
    <property type="entry name" value="TPR-like_helical_dom_sf"/>
</dbReference>
<comment type="caution">
    <text evidence="2">The sequence shown here is derived from an EMBL/GenBank/DDBJ whole genome shotgun (WGS) entry which is preliminary data.</text>
</comment>
<accession>A0A3D8SYV2</accession>
<evidence type="ECO:0008006" key="4">
    <source>
        <dbReference type="Google" id="ProtNLM"/>
    </source>
</evidence>